<comment type="caution">
    <text evidence="4">The sequence shown here is derived from an EMBL/GenBank/DDBJ whole genome shotgun (WGS) entry which is preliminary data.</text>
</comment>
<dbReference type="FunFam" id="3.40.50.720:FF:000363">
    <property type="entry name" value="D-isomer specific 2-hydroxyacid dehydrogenase"/>
    <property type="match status" value="1"/>
</dbReference>
<protein>
    <recommendedName>
        <fullName evidence="3">D-isomer specific 2-hydroxyacid dehydrogenase NAD-binding domain-containing protein</fullName>
    </recommendedName>
</protein>
<dbReference type="Gene3D" id="3.40.50.720">
    <property type="entry name" value="NAD(P)-binding Rossmann-like Domain"/>
    <property type="match status" value="2"/>
</dbReference>
<dbReference type="Proteomes" id="UP001190700">
    <property type="component" value="Unassembled WGS sequence"/>
</dbReference>
<evidence type="ECO:0000259" key="3">
    <source>
        <dbReference type="Pfam" id="PF02826"/>
    </source>
</evidence>
<dbReference type="PANTHER" id="PTHR43333">
    <property type="entry name" value="2-HACID_DH_C DOMAIN-CONTAINING PROTEIN"/>
    <property type="match status" value="1"/>
</dbReference>
<evidence type="ECO:0000313" key="5">
    <source>
        <dbReference type="Proteomes" id="UP001190700"/>
    </source>
</evidence>
<dbReference type="InterPro" id="IPR006140">
    <property type="entry name" value="D-isomer_DH_NAD-bd"/>
</dbReference>
<evidence type="ECO:0000256" key="2">
    <source>
        <dbReference type="ARBA" id="ARBA00023027"/>
    </source>
</evidence>
<dbReference type="GO" id="GO:0016491">
    <property type="term" value="F:oxidoreductase activity"/>
    <property type="evidence" value="ECO:0007669"/>
    <property type="project" value="UniProtKB-KW"/>
</dbReference>
<dbReference type="CDD" id="cd05300">
    <property type="entry name" value="2-Hacid_dh_1"/>
    <property type="match status" value="1"/>
</dbReference>
<dbReference type="GO" id="GO:0051287">
    <property type="term" value="F:NAD binding"/>
    <property type="evidence" value="ECO:0007669"/>
    <property type="project" value="InterPro"/>
</dbReference>
<gene>
    <name evidence="4" type="ORF">CYMTET_24555</name>
</gene>
<keyword evidence="1" id="KW-0560">Oxidoreductase</keyword>
<organism evidence="4 5">
    <name type="scientific">Cymbomonas tetramitiformis</name>
    <dbReference type="NCBI Taxonomy" id="36881"/>
    <lineage>
        <taxon>Eukaryota</taxon>
        <taxon>Viridiplantae</taxon>
        <taxon>Chlorophyta</taxon>
        <taxon>Pyramimonadophyceae</taxon>
        <taxon>Pyramimonadales</taxon>
        <taxon>Pyramimonadaceae</taxon>
        <taxon>Cymbomonas</taxon>
    </lineage>
</organism>
<dbReference type="InterPro" id="IPR029753">
    <property type="entry name" value="D-isomer_DH_CS"/>
</dbReference>
<dbReference type="PROSITE" id="PS00671">
    <property type="entry name" value="D_2_HYDROXYACID_DH_3"/>
    <property type="match status" value="1"/>
</dbReference>
<feature type="domain" description="D-isomer specific 2-hydroxyacid dehydrogenase NAD-binding" evidence="3">
    <location>
        <begin position="110"/>
        <end position="287"/>
    </location>
</feature>
<evidence type="ECO:0000313" key="4">
    <source>
        <dbReference type="EMBL" id="KAK3266852.1"/>
    </source>
</evidence>
<dbReference type="AlphaFoldDB" id="A0AAE0KZY7"/>
<dbReference type="Pfam" id="PF02826">
    <property type="entry name" value="2-Hacid_dh_C"/>
    <property type="match status" value="1"/>
</dbReference>
<name>A0AAE0KZY7_9CHLO</name>
<reference evidence="4 5" key="1">
    <citation type="journal article" date="2015" name="Genome Biol. Evol.">
        <title>Comparative Genomics of a Bacterivorous Green Alga Reveals Evolutionary Causalities and Consequences of Phago-Mixotrophic Mode of Nutrition.</title>
        <authorList>
            <person name="Burns J.A."/>
            <person name="Paasch A."/>
            <person name="Narechania A."/>
            <person name="Kim E."/>
        </authorList>
    </citation>
    <scope>NUCLEOTIDE SEQUENCE [LARGE SCALE GENOMIC DNA]</scope>
    <source>
        <strain evidence="4 5">PLY_AMNH</strain>
    </source>
</reference>
<dbReference type="PANTHER" id="PTHR43333:SF1">
    <property type="entry name" value="D-ISOMER SPECIFIC 2-HYDROXYACID DEHYDROGENASE NAD-BINDING DOMAIN-CONTAINING PROTEIN"/>
    <property type="match status" value="1"/>
</dbReference>
<keyword evidence="5" id="KW-1185">Reference proteome</keyword>
<dbReference type="EMBL" id="LGRX02012793">
    <property type="protein sequence ID" value="KAK3266852.1"/>
    <property type="molecule type" value="Genomic_DNA"/>
</dbReference>
<accession>A0AAE0KZY7</accession>
<keyword evidence="2" id="KW-0520">NAD</keyword>
<dbReference type="SUPFAM" id="SSF51735">
    <property type="entry name" value="NAD(P)-binding Rossmann-fold domains"/>
    <property type="match status" value="1"/>
</dbReference>
<evidence type="ECO:0000256" key="1">
    <source>
        <dbReference type="ARBA" id="ARBA00023002"/>
    </source>
</evidence>
<proteinExistence type="predicted"/>
<sequence>MQIEKSEKILILSEIQGLEQELENTCGDLATFSTAIISDVSTETLQAATIIVADPPTFCQVADSCLNLRWLQSTYAGVDALAKFSTKRDYVCTRVSGVFGPRMAEYTMLHVLGAERKLKANFLRQQNAEWGAHKSLAQGTYRELNGLVLGVLGIGDIGQEVARVASAFGMRIWGYRNTAQGMDGVECVFGSEQLPEFLAGCDYMVNVLPSTAHTRGLLDGDVLMGCKTGCVFINIGRGDVVEESTILTALDKEWLAHAVLDVFKTEPLPQESPLWMHPNVTITPHSAAESTPRDVVIAFSENLKLYQAGKDLQHTLDWEKGY</sequence>
<dbReference type="InterPro" id="IPR036291">
    <property type="entry name" value="NAD(P)-bd_dom_sf"/>
</dbReference>